<dbReference type="InterPro" id="IPR045851">
    <property type="entry name" value="AMP-bd_C_sf"/>
</dbReference>
<dbReference type="PANTHER" id="PTHR24096:SF149">
    <property type="entry name" value="AMP-BINDING DOMAIN-CONTAINING PROTEIN-RELATED"/>
    <property type="match status" value="1"/>
</dbReference>
<keyword evidence="6" id="KW-1185">Reference proteome</keyword>
<comment type="similarity">
    <text evidence="1">Belongs to the ATP-dependent AMP-binding enzyme family.</text>
</comment>
<reference evidence="5 6" key="1">
    <citation type="submission" date="2018-03" db="EMBL/GenBank/DDBJ databases">
        <title>Genomic Encyclopedia of Archaeal and Bacterial Type Strains, Phase II (KMG-II): from individual species to whole genera.</title>
        <authorList>
            <person name="Goeker M."/>
        </authorList>
    </citation>
    <scope>NUCLEOTIDE SEQUENCE [LARGE SCALE GENOMIC DNA]</scope>
    <source>
        <strain evidence="5 6">DSM 45601</strain>
    </source>
</reference>
<accession>A0A2T0QB27</accession>
<evidence type="ECO:0000256" key="1">
    <source>
        <dbReference type="ARBA" id="ARBA00006432"/>
    </source>
</evidence>
<dbReference type="Gene3D" id="3.30.300.30">
    <property type="match status" value="1"/>
</dbReference>
<dbReference type="Pfam" id="PF13193">
    <property type="entry name" value="AMP-binding_C"/>
    <property type="match status" value="1"/>
</dbReference>
<protein>
    <submittedName>
        <fullName evidence="5">Acyl-CoA synthetase (AMP-forming)/AMP-acid ligase II</fullName>
    </submittedName>
</protein>
<evidence type="ECO:0000259" key="4">
    <source>
        <dbReference type="Pfam" id="PF13193"/>
    </source>
</evidence>
<organism evidence="5 6">
    <name type="scientific">Allonocardiopsis opalescens</name>
    <dbReference type="NCBI Taxonomy" id="1144618"/>
    <lineage>
        <taxon>Bacteria</taxon>
        <taxon>Bacillati</taxon>
        <taxon>Actinomycetota</taxon>
        <taxon>Actinomycetes</taxon>
        <taxon>Streptosporangiales</taxon>
        <taxon>Allonocardiopsis</taxon>
    </lineage>
</organism>
<dbReference type="SUPFAM" id="SSF56801">
    <property type="entry name" value="Acetyl-CoA synthetase-like"/>
    <property type="match status" value="1"/>
</dbReference>
<dbReference type="PANTHER" id="PTHR24096">
    <property type="entry name" value="LONG-CHAIN-FATTY-ACID--COA LIGASE"/>
    <property type="match status" value="1"/>
</dbReference>
<dbReference type="Gene3D" id="3.40.50.12780">
    <property type="entry name" value="N-terminal domain of ligase-like"/>
    <property type="match status" value="1"/>
</dbReference>
<evidence type="ECO:0000313" key="6">
    <source>
        <dbReference type="Proteomes" id="UP000237846"/>
    </source>
</evidence>
<evidence type="ECO:0000259" key="3">
    <source>
        <dbReference type="Pfam" id="PF00501"/>
    </source>
</evidence>
<dbReference type="InterPro" id="IPR020845">
    <property type="entry name" value="AMP-binding_CS"/>
</dbReference>
<dbReference type="AlphaFoldDB" id="A0A2T0QB27"/>
<evidence type="ECO:0000256" key="2">
    <source>
        <dbReference type="ARBA" id="ARBA00022598"/>
    </source>
</evidence>
<feature type="domain" description="AMP-dependent synthetase/ligase" evidence="3">
    <location>
        <begin position="14"/>
        <end position="297"/>
    </location>
</feature>
<dbReference type="PROSITE" id="PS00455">
    <property type="entry name" value="AMP_BINDING"/>
    <property type="match status" value="1"/>
</dbReference>
<dbReference type="InterPro" id="IPR042099">
    <property type="entry name" value="ANL_N_sf"/>
</dbReference>
<comment type="caution">
    <text evidence="5">The sequence shown here is derived from an EMBL/GenBank/DDBJ whole genome shotgun (WGS) entry which is preliminary data.</text>
</comment>
<gene>
    <name evidence="5" type="ORF">CLV72_102656</name>
</gene>
<dbReference type="EMBL" id="PVZC01000002">
    <property type="protein sequence ID" value="PRY01020.1"/>
    <property type="molecule type" value="Genomic_DNA"/>
</dbReference>
<dbReference type="Pfam" id="PF00501">
    <property type="entry name" value="AMP-binding"/>
    <property type="match status" value="1"/>
</dbReference>
<evidence type="ECO:0000313" key="5">
    <source>
        <dbReference type="EMBL" id="PRY01020.1"/>
    </source>
</evidence>
<feature type="domain" description="AMP-binding enzyme C-terminal" evidence="4">
    <location>
        <begin position="364"/>
        <end position="430"/>
    </location>
</feature>
<name>A0A2T0QB27_9ACTN</name>
<dbReference type="Proteomes" id="UP000237846">
    <property type="component" value="Unassembled WGS sequence"/>
</dbReference>
<dbReference type="CDD" id="cd04433">
    <property type="entry name" value="AFD_class_I"/>
    <property type="match status" value="1"/>
</dbReference>
<dbReference type="GO" id="GO:0016405">
    <property type="term" value="F:CoA-ligase activity"/>
    <property type="evidence" value="ECO:0007669"/>
    <property type="project" value="TreeGrafter"/>
</dbReference>
<proteinExistence type="inferred from homology"/>
<dbReference type="InterPro" id="IPR000873">
    <property type="entry name" value="AMP-dep_synth/lig_dom"/>
</dbReference>
<dbReference type="RefSeq" id="WP_211302790.1">
    <property type="nucleotide sequence ID" value="NZ_PVZC01000002.1"/>
</dbReference>
<sequence>MSHPLIEKLRFFDGADAVVFDGATHSYRELHRLVTEWNAFLDTHEVRRGEVVTLEGVSSPMACAGLIALVARGVIVVPLTPLPDAKRDEFLDVASVEVVVRIGDDGTPECERTGRTADHELYQRLREAKSPGLVLFSSGTSGRSKASVLDFDRMLARYGEPRRAKRILSFLNLDHIGGINTLLHTLSQGGTVVTVPERTPDTVFAAIAEHQVQVLPTTPTFLNMVLISRVYERYDTASLELITYGTEPMPAQTLQRLAAALPGVRLKQTYGLSELGILPTRSKSDDSLWVKLGNAGFEHKIIDGVLWIKSEMAMLGYLNAPAPFDDEGFFNTQDMVEVDGEYVRILGRKSEIINVGGEKVYPSEVESVLLEVDNIAEATVTGRPSPVTGMVVKAVVQLHTEEDPAAVSRRVREHCQARLEPFKVPAVVQVSTQRQHSDRFKKIRNLA</sequence>
<keyword evidence="2 5" id="KW-0436">Ligase</keyword>
<dbReference type="InterPro" id="IPR025110">
    <property type="entry name" value="AMP-bd_C"/>
</dbReference>